<feature type="transmembrane region" description="Helical" evidence="1">
    <location>
        <begin position="12"/>
        <end position="34"/>
    </location>
</feature>
<evidence type="ECO:0000313" key="3">
    <source>
        <dbReference type="Proteomes" id="UP000078543"/>
    </source>
</evidence>
<keyword evidence="1" id="KW-0812">Transmembrane</keyword>
<dbReference type="AlphaFoldDB" id="A0A178MW71"/>
<feature type="transmembrane region" description="Helical" evidence="1">
    <location>
        <begin position="329"/>
        <end position="348"/>
    </location>
</feature>
<accession>A0A178MW71</accession>
<evidence type="ECO:0008006" key="4">
    <source>
        <dbReference type="Google" id="ProtNLM"/>
    </source>
</evidence>
<feature type="transmembrane region" description="Helical" evidence="1">
    <location>
        <begin position="368"/>
        <end position="388"/>
    </location>
</feature>
<feature type="transmembrane region" description="Helical" evidence="1">
    <location>
        <begin position="210"/>
        <end position="241"/>
    </location>
</feature>
<proteinExistence type="predicted"/>
<protein>
    <recommendedName>
        <fullName evidence="4">Glycosyltransferase RgtA/B/C/D-like domain-containing protein</fullName>
    </recommendedName>
</protein>
<dbReference type="EMBL" id="LWQU01000104">
    <property type="protein sequence ID" value="OAN54996.1"/>
    <property type="molecule type" value="Genomic_DNA"/>
</dbReference>
<reference evidence="2 3" key="1">
    <citation type="submission" date="2016-04" db="EMBL/GenBank/DDBJ databases">
        <title>Draft genome sequence of freshwater magnetotactic bacteria Magnetospirillum marisnigri SP-1 and Magnetospirillum moscoviense BB-1.</title>
        <authorList>
            <person name="Koziaeva V."/>
            <person name="Dziuba M.V."/>
            <person name="Ivanov T.M."/>
            <person name="Kuznetsov B."/>
            <person name="Grouzdev D.S."/>
        </authorList>
    </citation>
    <scope>NUCLEOTIDE SEQUENCE [LARGE SCALE GENOMIC DNA]</scope>
    <source>
        <strain evidence="2 3">BB-1</strain>
    </source>
</reference>
<sequence>MKAGMFPTLPTTSYGLTLATVALAALALTVAGLLSRPPAEPSRHGARVLMIGWTALASLEFWILGPASYLATYADLDFTPLVQTYLVDRHPGGQFAHAFAGGNDVAALGLFTGQYVALDRLLLSVLPLWATSAILRIAQEGVALVGMYLLARRSLGADRLLALAVAAVYTLSNQYFVKLTWVHGLGFALIPLLIHLAVGRSARRNYWPPLIGIGLLHTISSTPTHSGMAAVGALALSLAMVPRCRPLKSMMGIAALGGLLVLNWHESLWAKAQLSPYAFRSAETVLTLAPVDTVVHALIQITDLADHRIACLWLGLAALWLARSPQWKRMAVVLLVSAVGGLVIQNLPWAAMGKLKPLASLNWDRVRLSLDILALMAVCLGTGALAAAGQRRARHAVFAAVGGLAVANLVWCKAYNLSTWVSLGGLANDVAGLENVAAIRLPTTEPVRVVTVPYRLPNNLAAAAGLSSFDGMFNLNLTNYSYFWLHAVLKHPGDAESSYITLETAALDMKCCASIDLTGHADLAMLRLVNVGYVLSALPLTGADVRQVWGPPPDQDLPSRRTDPVGQRVLGYLREMVSAPAIRVYAIGSPAPRLYPARYAVASSDNDRHPGFYELVRRHGPDGGIVAAEDTLASLRPTNSLSVVGFDLVTDGIDARVDAPDGGVVVVSIPFSPYWSAKIDGNPVVLQPVNGAQMAMAIPAGTRAVELRYHRPRLREKLGLR</sequence>
<feature type="transmembrane region" description="Helical" evidence="1">
    <location>
        <begin position="46"/>
        <end position="64"/>
    </location>
</feature>
<feature type="transmembrane region" description="Helical" evidence="1">
    <location>
        <begin position="181"/>
        <end position="198"/>
    </location>
</feature>
<evidence type="ECO:0000256" key="1">
    <source>
        <dbReference type="SAM" id="Phobius"/>
    </source>
</evidence>
<keyword evidence="1" id="KW-0472">Membrane</keyword>
<evidence type="ECO:0000313" key="2">
    <source>
        <dbReference type="EMBL" id="OAN54996.1"/>
    </source>
</evidence>
<dbReference type="Pfam" id="PF09586">
    <property type="entry name" value="YfhO"/>
    <property type="match status" value="1"/>
</dbReference>
<comment type="caution">
    <text evidence="2">The sequence shown here is derived from an EMBL/GenBank/DDBJ whole genome shotgun (WGS) entry which is preliminary data.</text>
</comment>
<keyword evidence="3" id="KW-1185">Reference proteome</keyword>
<gene>
    <name evidence="2" type="ORF">A6A05_00095</name>
</gene>
<dbReference type="Proteomes" id="UP000078543">
    <property type="component" value="Unassembled WGS sequence"/>
</dbReference>
<organism evidence="2 3">
    <name type="scientific">Magnetospirillum moscoviense</name>
    <dbReference type="NCBI Taxonomy" id="1437059"/>
    <lineage>
        <taxon>Bacteria</taxon>
        <taxon>Pseudomonadati</taxon>
        <taxon>Pseudomonadota</taxon>
        <taxon>Alphaproteobacteria</taxon>
        <taxon>Rhodospirillales</taxon>
        <taxon>Rhodospirillaceae</taxon>
        <taxon>Magnetospirillum</taxon>
    </lineage>
</organism>
<keyword evidence="1" id="KW-1133">Transmembrane helix</keyword>
<dbReference type="STRING" id="1437059.A6A05_00095"/>
<feature type="transmembrane region" description="Helical" evidence="1">
    <location>
        <begin position="395"/>
        <end position="411"/>
    </location>
</feature>
<dbReference type="InterPro" id="IPR018580">
    <property type="entry name" value="Uncharacterised_YfhO"/>
</dbReference>
<name>A0A178MW71_9PROT</name>